<evidence type="ECO:0000313" key="2">
    <source>
        <dbReference type="Proteomes" id="UP001515500"/>
    </source>
</evidence>
<dbReference type="RefSeq" id="XP_039146475.1">
    <property type="nucleotide sequence ID" value="XM_039290541.1"/>
</dbReference>
<dbReference type="PANTHER" id="PTHR36751:SF1">
    <property type="entry name" value="F3E22.8 PROTEIN"/>
    <property type="match status" value="1"/>
</dbReference>
<dbReference type="AlphaFoldDB" id="A0AB40D2F2"/>
<organism evidence="2 3">
    <name type="scientific">Dioscorea cayennensis subsp. rotundata</name>
    <name type="common">White Guinea yam</name>
    <name type="synonym">Dioscorea rotundata</name>
    <dbReference type="NCBI Taxonomy" id="55577"/>
    <lineage>
        <taxon>Eukaryota</taxon>
        <taxon>Viridiplantae</taxon>
        <taxon>Streptophyta</taxon>
        <taxon>Embryophyta</taxon>
        <taxon>Tracheophyta</taxon>
        <taxon>Spermatophyta</taxon>
        <taxon>Magnoliopsida</taxon>
        <taxon>Liliopsida</taxon>
        <taxon>Dioscoreales</taxon>
        <taxon>Dioscoreaceae</taxon>
        <taxon>Dioscorea</taxon>
    </lineage>
</organism>
<name>A0AB40D2F2_DIOCR</name>
<dbReference type="Proteomes" id="UP001515500">
    <property type="component" value="Chromosome 19"/>
</dbReference>
<dbReference type="GeneID" id="120283802"/>
<gene>
    <name evidence="3" type="primary">LOC120283802</name>
</gene>
<proteinExistence type="predicted"/>
<feature type="compositionally biased region" description="Low complexity" evidence="1">
    <location>
        <begin position="109"/>
        <end position="118"/>
    </location>
</feature>
<evidence type="ECO:0000313" key="3">
    <source>
        <dbReference type="RefSeq" id="XP_039146475.1"/>
    </source>
</evidence>
<reference evidence="3" key="1">
    <citation type="submission" date="2025-08" db="UniProtKB">
        <authorList>
            <consortium name="RefSeq"/>
        </authorList>
    </citation>
    <scope>IDENTIFICATION</scope>
</reference>
<dbReference type="PANTHER" id="PTHR36751">
    <property type="entry name" value="F3E22.8 PROTEIN"/>
    <property type="match status" value="1"/>
</dbReference>
<sequence length="158" mass="16721">MEISSSASHGLCLSRSLLSRPSHAAATTTLSILTASSTVRSNPYRSASTPRSLTRRKRLRSRRGSMDGGDEEQGLSGDDGPFGGGCNGGGSGWGFGGGSGRPDWEDESGSSSWSSSSSDPAFDFLYEVVCWIALSNCAHFAFRKVGRFLKEKAVPLMC</sequence>
<feature type="compositionally biased region" description="Gly residues" evidence="1">
    <location>
        <begin position="80"/>
        <end position="100"/>
    </location>
</feature>
<evidence type="ECO:0000256" key="1">
    <source>
        <dbReference type="SAM" id="MobiDB-lite"/>
    </source>
</evidence>
<feature type="region of interest" description="Disordered" evidence="1">
    <location>
        <begin position="41"/>
        <end position="118"/>
    </location>
</feature>
<feature type="compositionally biased region" description="Basic residues" evidence="1">
    <location>
        <begin position="53"/>
        <end position="63"/>
    </location>
</feature>
<keyword evidence="2" id="KW-1185">Reference proteome</keyword>
<protein>
    <submittedName>
        <fullName evidence="3">PH and SEC7 domain-containing protein</fullName>
    </submittedName>
</protein>
<accession>A0AB40D2F2</accession>